<feature type="region of interest" description="Disordered" evidence="2">
    <location>
        <begin position="951"/>
        <end position="1012"/>
    </location>
</feature>
<organism evidence="3 4">
    <name type="scientific">Bos indicus x Bos taurus</name>
    <name type="common">Hybrid cattle</name>
    <dbReference type="NCBI Taxonomy" id="30522"/>
    <lineage>
        <taxon>Eukaryota</taxon>
        <taxon>Metazoa</taxon>
        <taxon>Chordata</taxon>
        <taxon>Craniata</taxon>
        <taxon>Vertebrata</taxon>
        <taxon>Euteleostomi</taxon>
        <taxon>Mammalia</taxon>
        <taxon>Eutheria</taxon>
        <taxon>Laurasiatheria</taxon>
        <taxon>Artiodactyla</taxon>
        <taxon>Ruminantia</taxon>
        <taxon>Pecora</taxon>
        <taxon>Bovidae</taxon>
        <taxon>Bovinae</taxon>
        <taxon>Bos</taxon>
    </lineage>
</organism>
<dbReference type="AlphaFoldDB" id="A0A4W2ICL2"/>
<feature type="coiled-coil region" evidence="1">
    <location>
        <begin position="244"/>
        <end position="796"/>
    </location>
</feature>
<feature type="region of interest" description="Disordered" evidence="2">
    <location>
        <begin position="1040"/>
        <end position="1060"/>
    </location>
</feature>
<feature type="compositionally biased region" description="Basic and acidic residues" evidence="2">
    <location>
        <begin position="1"/>
        <end position="12"/>
    </location>
</feature>
<accession>A0A4W2ICL2</accession>
<dbReference type="Gene3D" id="1.10.287.1490">
    <property type="match status" value="2"/>
</dbReference>
<feature type="compositionally biased region" description="Polar residues" evidence="2">
    <location>
        <begin position="999"/>
        <end position="1011"/>
    </location>
</feature>
<feature type="compositionally biased region" description="Low complexity" evidence="2">
    <location>
        <begin position="15"/>
        <end position="26"/>
    </location>
</feature>
<feature type="compositionally biased region" description="Polar residues" evidence="2">
    <location>
        <begin position="951"/>
        <end position="961"/>
    </location>
</feature>
<proteinExistence type="predicted"/>
<evidence type="ECO:0000256" key="1">
    <source>
        <dbReference type="SAM" id="Coils"/>
    </source>
</evidence>
<dbReference type="InterPro" id="IPR031809">
    <property type="entry name" value="CCDC158"/>
</dbReference>
<feature type="compositionally biased region" description="Basic and acidic residues" evidence="2">
    <location>
        <begin position="1043"/>
        <end position="1060"/>
    </location>
</feature>
<dbReference type="GeneTree" id="ENSGT00390000013339"/>
<dbReference type="PANTHER" id="PTHR47615">
    <property type="entry name" value="COILED-COIL DOMAIN-CONTAINING PROTEIN 158"/>
    <property type="match status" value="1"/>
</dbReference>
<reference evidence="3 4" key="1">
    <citation type="submission" date="2018-11" db="EMBL/GenBank/DDBJ databases">
        <title>Haplotype-resolved cattle genomes.</title>
        <authorList>
            <person name="Low W.Y."/>
            <person name="Tearle R."/>
            <person name="Bickhart D.M."/>
            <person name="Rosen B.D."/>
            <person name="Koren S."/>
            <person name="Rhie A."/>
            <person name="Hiendleder S."/>
            <person name="Phillippy A.M."/>
            <person name="Smith T.P.L."/>
            <person name="Williams J.L."/>
        </authorList>
    </citation>
    <scope>NUCLEOTIDE SEQUENCE [LARGE SCALE GENOMIC DNA]</scope>
</reference>
<feature type="compositionally biased region" description="Polar residues" evidence="2">
    <location>
        <begin position="971"/>
        <end position="988"/>
    </location>
</feature>
<evidence type="ECO:0000313" key="4">
    <source>
        <dbReference type="Proteomes" id="UP000429181"/>
    </source>
</evidence>
<dbReference type="Proteomes" id="UP000429181">
    <property type="component" value="Chromosome 6"/>
</dbReference>
<dbReference type="Ensembl" id="ENSBIXT00005033780.1">
    <property type="protein sequence ID" value="ENSBIXP00005040748.1"/>
    <property type="gene ID" value="ENSBIXG00005023597.1"/>
</dbReference>
<protein>
    <submittedName>
        <fullName evidence="3">Coiled-coil domain containing 158</fullName>
    </submittedName>
</protein>
<feature type="region of interest" description="Disordered" evidence="2">
    <location>
        <begin position="1"/>
        <end position="26"/>
    </location>
</feature>
<feature type="coiled-coil region" evidence="1">
    <location>
        <begin position="73"/>
        <end position="100"/>
    </location>
</feature>
<name>A0A4W2ICL2_BOBOX</name>
<gene>
    <name evidence="3" type="primary">CCDC158</name>
</gene>
<sequence length="1060" mass="121170">MEQKPCEPKNEHLLPSSGIPSNAGSSSPFFMSSIRGTIIENTSSTGTITQIPFFPKYEVELDSHRKVIPYPGKEHIERVLEEYSHQVKDLQRRLNESNELHEKQKFYLRQSVIDLQTKLQEMQMERDAMADIRRRESQSQEDLRNQLQNTVHELEAAKCLKDDMLKDSSTQIEQLRKMVLSHEGVLQEIRSVLVDFEEASGKKVFEHDSMSTIHSRNMASAISKVLRELDTEISYLKGRIFPVEDQLEALKSESQNKMELLLQQHQDREQARNQNSMYMRQLSDLESTVSQLRSELREAKRMYEDKIEELEKQLVLANSELTEARTERDQFSQESGNLDDQLQKLLADLHKREKELSLEKEQNKRLWDRDTGNSITIDHLRRELDDRNMEVQRLEALLKAMKSECQGQMERQMAAIQGKNESLEKVSSLTAQLESTKEMLRKVVEELTAKKMTLESSERTVSDLTASLQEKERAIEATNAEITKLRSRVDLKLQELQHLKNEGDHLRNVQTECEALRLQMAEKDKVIEILRQQIENMTQLVGQHGRTAGAMQVEKAQLEKEINDRRLELQEVKILKDKRDAKIRELEARVSDLELEKVKLVNAGSERLRAVKDIKQERDHLLSEVKASRNELNSLTEDYEVLKRNFRNKSEEMETTTNKLKMQLKSAQSELEQTRNTLKSMEGSDGHAMKVAMGMQKQITAKRGQIDALQSKIQFLEEAMTNANKEKHFLKEEKTKLSQELSTVSTEKNKMAGELEVLRSQERRLKEKVANMEVALDKASLQFAECQDIIQRQEQESVRLKLQHTLDVKELQGPGYTSNSAVKPRLLQPSPAARSHSNVPSSQSTASFLSHHSMKPNAKEDPTRDLKQLLQELRSVINEEPAVPLGKSEEDGRAPSLGVSFVAVSNNSLRESTEGSKSSETFSREPVTLHVAELEDPPGCFVFPSAGSPSVKNSASRSFHSSPKKSPVHSLLTSSVEDSIGSSPQYRSTKPVHSPDSVKASQSQPIETTGKTCRKLQTRLESLQTLVEDLQMKNQAMSSMIRNQEKRIQKVKDQEKMLLK</sequence>
<feature type="region of interest" description="Disordered" evidence="2">
    <location>
        <begin position="830"/>
        <end position="863"/>
    </location>
</feature>
<feature type="compositionally biased region" description="Polar residues" evidence="2">
    <location>
        <begin position="835"/>
        <end position="850"/>
    </location>
</feature>
<keyword evidence="1" id="KW-0175">Coiled coil</keyword>
<dbReference type="PANTHER" id="PTHR47615:SF1">
    <property type="entry name" value="COILED-COIL DOMAIN-CONTAINING PROTEIN 158"/>
    <property type="match status" value="1"/>
</dbReference>
<evidence type="ECO:0000313" key="3">
    <source>
        <dbReference type="Ensembl" id="ENSBIXP00005040748.1"/>
    </source>
</evidence>
<evidence type="ECO:0000256" key="2">
    <source>
        <dbReference type="SAM" id="MobiDB-lite"/>
    </source>
</evidence>
<dbReference type="Pfam" id="PF15921">
    <property type="entry name" value="CCDC158"/>
    <property type="match status" value="2"/>
</dbReference>
<reference evidence="3" key="2">
    <citation type="submission" date="2025-08" db="UniProtKB">
        <authorList>
            <consortium name="Ensembl"/>
        </authorList>
    </citation>
    <scope>IDENTIFICATION</scope>
</reference>